<dbReference type="InterPro" id="IPR011004">
    <property type="entry name" value="Trimer_LpxA-like_sf"/>
</dbReference>
<dbReference type="InterPro" id="IPR050065">
    <property type="entry name" value="GlmU-like"/>
</dbReference>
<dbReference type="GO" id="GO:0016746">
    <property type="term" value="F:acyltransferase activity"/>
    <property type="evidence" value="ECO:0007669"/>
    <property type="project" value="UniProtKB-KW"/>
</dbReference>
<keyword evidence="1" id="KW-0808">Transferase</keyword>
<dbReference type="GO" id="GO:0016779">
    <property type="term" value="F:nucleotidyltransferase activity"/>
    <property type="evidence" value="ECO:0007669"/>
    <property type="project" value="UniProtKB-ARBA"/>
</dbReference>
<evidence type="ECO:0000313" key="4">
    <source>
        <dbReference type="EMBL" id="SVB07396.1"/>
    </source>
</evidence>
<evidence type="ECO:0000256" key="1">
    <source>
        <dbReference type="ARBA" id="ARBA00022679"/>
    </source>
</evidence>
<feature type="non-terminal residue" evidence="4">
    <location>
        <position position="225"/>
    </location>
</feature>
<dbReference type="PANTHER" id="PTHR43584:SF8">
    <property type="entry name" value="N-ACETYLMURAMATE ALPHA-1-PHOSPHATE URIDYLYLTRANSFERASE"/>
    <property type="match status" value="1"/>
</dbReference>
<dbReference type="InterPro" id="IPR056729">
    <property type="entry name" value="GMPPB_C"/>
</dbReference>
<dbReference type="EMBL" id="UINC01027702">
    <property type="protein sequence ID" value="SVB07396.1"/>
    <property type="molecule type" value="Genomic_DNA"/>
</dbReference>
<dbReference type="SUPFAM" id="SSF51161">
    <property type="entry name" value="Trimeric LpxA-like enzymes"/>
    <property type="match status" value="1"/>
</dbReference>
<name>A0A382B0R1_9ZZZZ</name>
<gene>
    <name evidence="4" type="ORF">METZ01_LOCUS160250</name>
</gene>
<dbReference type="Pfam" id="PF25087">
    <property type="entry name" value="GMPPB_C"/>
    <property type="match status" value="1"/>
</dbReference>
<accession>A0A382B0R1</accession>
<protein>
    <recommendedName>
        <fullName evidence="3">Mannose-1-phosphate guanyltransferase C-terminal domain-containing protein</fullName>
    </recommendedName>
</protein>
<proteinExistence type="predicted"/>
<sequence>MRHFSDTYFPQLNNFAYNDIFKNIKQVWDPLKNLDKVITRILAEDATGDAIESVSGLTIDTSSSVKSIVVKRWIKLETPIISQALEIRIDSGTVLEPTAIIKGPSVIGKNNDIRQGSYLRGNVVVGNSCVIGHCTEIKNSILMNHVEAGHFNYIGDSILGSYVNMGAGSRLANVQFRGLQEKMNDTINDIEISIENKPISTGLSKLGSIIGDNVEIGCNAVLSPG</sequence>
<reference evidence="4" key="1">
    <citation type="submission" date="2018-05" db="EMBL/GenBank/DDBJ databases">
        <authorList>
            <person name="Lanie J.A."/>
            <person name="Ng W.-L."/>
            <person name="Kazmierczak K.M."/>
            <person name="Andrzejewski T.M."/>
            <person name="Davidsen T.M."/>
            <person name="Wayne K.J."/>
            <person name="Tettelin H."/>
            <person name="Glass J.I."/>
            <person name="Rusch D."/>
            <person name="Podicherti R."/>
            <person name="Tsui H.-C.T."/>
            <person name="Winkler M.E."/>
        </authorList>
    </citation>
    <scope>NUCLEOTIDE SEQUENCE</scope>
</reference>
<dbReference type="Gene3D" id="2.160.10.10">
    <property type="entry name" value="Hexapeptide repeat proteins"/>
    <property type="match status" value="1"/>
</dbReference>
<evidence type="ECO:0000256" key="2">
    <source>
        <dbReference type="ARBA" id="ARBA00023315"/>
    </source>
</evidence>
<feature type="domain" description="Mannose-1-phosphate guanyltransferase C-terminal" evidence="3">
    <location>
        <begin position="101"/>
        <end position="217"/>
    </location>
</feature>
<dbReference type="AlphaFoldDB" id="A0A382B0R1"/>
<evidence type="ECO:0000259" key="3">
    <source>
        <dbReference type="Pfam" id="PF25087"/>
    </source>
</evidence>
<keyword evidence="2" id="KW-0012">Acyltransferase</keyword>
<organism evidence="4">
    <name type="scientific">marine metagenome</name>
    <dbReference type="NCBI Taxonomy" id="408172"/>
    <lineage>
        <taxon>unclassified sequences</taxon>
        <taxon>metagenomes</taxon>
        <taxon>ecological metagenomes</taxon>
    </lineage>
</organism>
<dbReference type="PANTHER" id="PTHR43584">
    <property type="entry name" value="NUCLEOTIDYL TRANSFERASE"/>
    <property type="match status" value="1"/>
</dbReference>